<evidence type="ECO:0000256" key="1">
    <source>
        <dbReference type="SAM" id="MobiDB-lite"/>
    </source>
</evidence>
<dbReference type="AlphaFoldDB" id="A0A6G9ZFU1"/>
<name>A0A6G9ZFU1_9NOCA</name>
<sequence>MHVCRGVHGADGGDFRPARPDPTGSGTAVTQNIIGLVLAVAIAVYLVGALLFPERF</sequence>
<dbReference type="GO" id="GO:0005886">
    <property type="term" value="C:plasma membrane"/>
    <property type="evidence" value="ECO:0007669"/>
    <property type="project" value="InterPro"/>
</dbReference>
<proteinExistence type="predicted"/>
<keyword evidence="2" id="KW-1133">Transmembrane helix</keyword>
<dbReference type="Proteomes" id="UP000500953">
    <property type="component" value="Chromosome"/>
</dbReference>
<dbReference type="Pfam" id="PF09604">
    <property type="entry name" value="Potass_KdpF"/>
    <property type="match status" value="1"/>
</dbReference>
<feature type="region of interest" description="Disordered" evidence="1">
    <location>
        <begin position="1"/>
        <end position="27"/>
    </location>
</feature>
<feature type="transmembrane region" description="Helical" evidence="2">
    <location>
        <begin position="33"/>
        <end position="52"/>
    </location>
</feature>
<dbReference type="InterPro" id="IPR011726">
    <property type="entry name" value="KdpF"/>
</dbReference>
<protein>
    <submittedName>
        <fullName evidence="3">K(+)-transporting ATPase subunit F</fullName>
    </submittedName>
</protein>
<gene>
    <name evidence="3" type="primary">kdpF</name>
    <name evidence="3" type="ORF">F6W96_28710</name>
</gene>
<reference evidence="3 4" key="1">
    <citation type="journal article" date="2019" name="ACS Chem. Biol.">
        <title>Identification and Mobilization of a Cryptic Antibiotic Biosynthesis Gene Locus from a Human-Pathogenic Nocardia Isolate.</title>
        <authorList>
            <person name="Herisse M."/>
            <person name="Ishida K."/>
            <person name="Porter J.L."/>
            <person name="Howden B."/>
            <person name="Hertweck C."/>
            <person name="Stinear T.P."/>
            <person name="Pidot S.J."/>
        </authorList>
    </citation>
    <scope>NUCLEOTIDE SEQUENCE [LARGE SCALE GENOMIC DNA]</scope>
    <source>
        <strain evidence="3 4">AUSMDU00012715</strain>
    </source>
</reference>
<organism evidence="3 4">
    <name type="scientific">Nocardia terpenica</name>
    <dbReference type="NCBI Taxonomy" id="455432"/>
    <lineage>
        <taxon>Bacteria</taxon>
        <taxon>Bacillati</taxon>
        <taxon>Actinomycetota</taxon>
        <taxon>Actinomycetes</taxon>
        <taxon>Mycobacteriales</taxon>
        <taxon>Nocardiaceae</taxon>
        <taxon>Nocardia</taxon>
    </lineage>
</organism>
<dbReference type="GO" id="GO:0008556">
    <property type="term" value="F:P-type potassium transmembrane transporter activity"/>
    <property type="evidence" value="ECO:0007669"/>
    <property type="project" value="InterPro"/>
</dbReference>
<dbReference type="EMBL" id="CP046173">
    <property type="protein sequence ID" value="QIS24509.1"/>
    <property type="molecule type" value="Genomic_DNA"/>
</dbReference>
<evidence type="ECO:0000313" key="3">
    <source>
        <dbReference type="EMBL" id="QIS24509.1"/>
    </source>
</evidence>
<dbReference type="NCBIfam" id="TIGR02115">
    <property type="entry name" value="potass_kdpF"/>
    <property type="match status" value="1"/>
</dbReference>
<evidence type="ECO:0000256" key="2">
    <source>
        <dbReference type="SAM" id="Phobius"/>
    </source>
</evidence>
<evidence type="ECO:0000313" key="4">
    <source>
        <dbReference type="Proteomes" id="UP000500953"/>
    </source>
</evidence>
<keyword evidence="2" id="KW-0472">Membrane</keyword>
<keyword evidence="2" id="KW-0812">Transmembrane</keyword>
<accession>A0A6G9ZFU1</accession>